<dbReference type="EMBL" id="BLQM01000179">
    <property type="protein sequence ID" value="GMH72759.1"/>
    <property type="molecule type" value="Genomic_DNA"/>
</dbReference>
<reference evidence="2" key="1">
    <citation type="journal article" date="2023" name="Commun. Biol.">
        <title>Genome analysis of Parmales, the sister group of diatoms, reveals the evolutionary specialization of diatoms from phago-mixotrophs to photoautotrophs.</title>
        <authorList>
            <person name="Ban H."/>
            <person name="Sato S."/>
            <person name="Yoshikawa S."/>
            <person name="Yamada K."/>
            <person name="Nakamura Y."/>
            <person name="Ichinomiya M."/>
            <person name="Sato N."/>
            <person name="Blanc-Mathieu R."/>
            <person name="Endo H."/>
            <person name="Kuwata A."/>
            <person name="Ogata H."/>
        </authorList>
    </citation>
    <scope>NUCLEOTIDE SEQUENCE [LARGE SCALE GENOMIC DNA]</scope>
</reference>
<accession>A0A9W7AQX4</accession>
<organism evidence="1 2">
    <name type="scientific">Triparma laevis f. inornata</name>
    <dbReference type="NCBI Taxonomy" id="1714386"/>
    <lineage>
        <taxon>Eukaryota</taxon>
        <taxon>Sar</taxon>
        <taxon>Stramenopiles</taxon>
        <taxon>Ochrophyta</taxon>
        <taxon>Bolidophyceae</taxon>
        <taxon>Parmales</taxon>
        <taxon>Triparmaceae</taxon>
        <taxon>Triparma</taxon>
    </lineage>
</organism>
<evidence type="ECO:0000313" key="2">
    <source>
        <dbReference type="Proteomes" id="UP001162640"/>
    </source>
</evidence>
<feature type="non-terminal residue" evidence="1">
    <location>
        <position position="1"/>
    </location>
</feature>
<name>A0A9W7AQX4_9STRA</name>
<sequence length="252" mass="26243">GKGGNKFKYKISLGRQEGHHVAHSRHRATKPVVMANPSSPSYVANESTPRTKYMYGSKEINLAAETPRSLFGNSVYSFAAKAYEHKEAEKNFLMGGGGGGGGSSLANTTGVGKAETLTDGNPFDVGEVGVGGRGVLTGMGSKTPSIVSTTQQRFGRGGLTGTHYTPNPTPSMFIQVSPTGAVEYKKSDPWVDNFLGGGTGTGGAGAAPATLVKPAAMPIVNENVNLDDRLVQVLKHMVMSKKQSIQDLGGGK</sequence>
<dbReference type="AlphaFoldDB" id="A0A9W7AQX4"/>
<proteinExistence type="predicted"/>
<comment type="caution">
    <text evidence="1">The sequence shown here is derived from an EMBL/GenBank/DDBJ whole genome shotgun (WGS) entry which is preliminary data.</text>
</comment>
<gene>
    <name evidence="1" type="ORF">TL16_g05999</name>
</gene>
<dbReference type="Proteomes" id="UP001162640">
    <property type="component" value="Unassembled WGS sequence"/>
</dbReference>
<evidence type="ECO:0000313" key="1">
    <source>
        <dbReference type="EMBL" id="GMH72759.1"/>
    </source>
</evidence>
<protein>
    <submittedName>
        <fullName evidence="1">Uncharacterized protein</fullName>
    </submittedName>
</protein>